<dbReference type="EMBL" id="JAHRIN010067674">
    <property type="protein sequence ID" value="MEQ2214815.1"/>
    <property type="molecule type" value="Genomic_DNA"/>
</dbReference>
<evidence type="ECO:0000313" key="3">
    <source>
        <dbReference type="Proteomes" id="UP001434883"/>
    </source>
</evidence>
<evidence type="ECO:0000256" key="1">
    <source>
        <dbReference type="SAM" id="MobiDB-lite"/>
    </source>
</evidence>
<feature type="compositionally biased region" description="Basic and acidic residues" evidence="1">
    <location>
        <begin position="9"/>
        <end position="37"/>
    </location>
</feature>
<feature type="non-terminal residue" evidence="2">
    <location>
        <position position="1"/>
    </location>
</feature>
<keyword evidence="3" id="KW-1185">Reference proteome</keyword>
<reference evidence="2 3" key="1">
    <citation type="submission" date="2021-06" db="EMBL/GenBank/DDBJ databases">
        <authorList>
            <person name="Palmer J.M."/>
        </authorList>
    </citation>
    <scope>NUCLEOTIDE SEQUENCE [LARGE SCALE GENOMIC DNA]</scope>
    <source>
        <strain evidence="2 3">XC_2019</strain>
        <tissue evidence="2">Muscle</tissue>
    </source>
</reference>
<gene>
    <name evidence="2" type="ORF">XENOCAPTIV_020992</name>
</gene>
<accession>A0ABV0S2P5</accession>
<sequence>FIRLYDNPSSEKRKEKEEKKRKEKEKKMRWTEQKEEVKDSSEKEFMEAYISTLKDRGETMNPSGVYFQGFS</sequence>
<proteinExistence type="predicted"/>
<protein>
    <submittedName>
        <fullName evidence="2">Uncharacterized protein</fullName>
    </submittedName>
</protein>
<organism evidence="2 3">
    <name type="scientific">Xenoophorus captivus</name>
    <dbReference type="NCBI Taxonomy" id="1517983"/>
    <lineage>
        <taxon>Eukaryota</taxon>
        <taxon>Metazoa</taxon>
        <taxon>Chordata</taxon>
        <taxon>Craniata</taxon>
        <taxon>Vertebrata</taxon>
        <taxon>Euteleostomi</taxon>
        <taxon>Actinopterygii</taxon>
        <taxon>Neopterygii</taxon>
        <taxon>Teleostei</taxon>
        <taxon>Neoteleostei</taxon>
        <taxon>Acanthomorphata</taxon>
        <taxon>Ovalentaria</taxon>
        <taxon>Atherinomorphae</taxon>
        <taxon>Cyprinodontiformes</taxon>
        <taxon>Goodeidae</taxon>
        <taxon>Xenoophorus</taxon>
    </lineage>
</organism>
<evidence type="ECO:0000313" key="2">
    <source>
        <dbReference type="EMBL" id="MEQ2214815.1"/>
    </source>
</evidence>
<dbReference type="Proteomes" id="UP001434883">
    <property type="component" value="Unassembled WGS sequence"/>
</dbReference>
<name>A0ABV0S2P5_9TELE</name>
<comment type="caution">
    <text evidence="2">The sequence shown here is derived from an EMBL/GenBank/DDBJ whole genome shotgun (WGS) entry which is preliminary data.</text>
</comment>
<feature type="region of interest" description="Disordered" evidence="1">
    <location>
        <begin position="1"/>
        <end position="37"/>
    </location>
</feature>